<keyword evidence="3" id="KW-0597">Phosphoprotein</keyword>
<dbReference type="InterPro" id="IPR017850">
    <property type="entry name" value="Alkaline_phosphatase_core_sf"/>
</dbReference>
<evidence type="ECO:0000256" key="10">
    <source>
        <dbReference type="RuleBase" id="RU003946"/>
    </source>
</evidence>
<feature type="binding site" evidence="9">
    <location>
        <position position="321"/>
    </location>
    <ligand>
        <name>Zn(2+)</name>
        <dbReference type="ChEBI" id="CHEBI:29105"/>
        <label>2</label>
    </ligand>
</feature>
<protein>
    <recommendedName>
        <fullName evidence="2 11">Alkaline phosphatase</fullName>
        <ecNumber evidence="2 11">3.1.3.1</ecNumber>
    </recommendedName>
</protein>
<evidence type="ECO:0000256" key="7">
    <source>
        <dbReference type="ARBA" id="ARBA00022842"/>
    </source>
</evidence>
<feature type="binding site" evidence="9">
    <location>
        <position position="364"/>
    </location>
    <ligand>
        <name>Zn(2+)</name>
        <dbReference type="ChEBI" id="CHEBI:29105"/>
        <label>2</label>
    </ligand>
</feature>
<evidence type="ECO:0000256" key="9">
    <source>
        <dbReference type="PIRSR" id="PIRSR601952-2"/>
    </source>
</evidence>
<feature type="binding site" evidence="9">
    <location>
        <position position="75"/>
    </location>
    <ligand>
        <name>Mg(2+)</name>
        <dbReference type="ChEBI" id="CHEBI:18420"/>
    </ligand>
</feature>
<dbReference type="SUPFAM" id="SSF53649">
    <property type="entry name" value="Alkaline phosphatase-like"/>
    <property type="match status" value="1"/>
</dbReference>
<feature type="binding site" evidence="9">
    <location>
        <position position="325"/>
    </location>
    <ligand>
        <name>Zn(2+)</name>
        <dbReference type="ChEBI" id="CHEBI:29105"/>
        <label>2</label>
    </ligand>
</feature>
<evidence type="ECO:0000256" key="5">
    <source>
        <dbReference type="ARBA" id="ARBA00022801"/>
    </source>
</evidence>
<feature type="binding site" evidence="9">
    <location>
        <position position="177"/>
    </location>
    <ligand>
        <name>Mg(2+)</name>
        <dbReference type="ChEBI" id="CHEBI:18420"/>
    </ligand>
</feature>
<feature type="active site" description="Phosphoserine intermediate" evidence="8">
    <location>
        <position position="123"/>
    </location>
</feature>
<dbReference type="Gene3D" id="3.40.720.10">
    <property type="entry name" value="Alkaline Phosphatase, subunit A"/>
    <property type="match status" value="1"/>
</dbReference>
<feature type="binding site" evidence="9">
    <location>
        <position position="363"/>
    </location>
    <ligand>
        <name>Zn(2+)</name>
        <dbReference type="ChEBI" id="CHEBI:29105"/>
        <label>2</label>
    </ligand>
</feature>
<accession>A0AAD7V3E6</accession>
<comment type="cofactor">
    <cofactor evidence="9">
        <name>Mg(2+)</name>
        <dbReference type="ChEBI" id="CHEBI:18420"/>
    </cofactor>
    <text evidence="9">Binds 1 Mg(2+) ion.</text>
</comment>
<dbReference type="GO" id="GO:0004035">
    <property type="term" value="F:alkaline phosphatase activity"/>
    <property type="evidence" value="ECO:0007669"/>
    <property type="project" value="UniProtKB-EC"/>
</dbReference>
<comment type="caution">
    <text evidence="13">The sequence shown here is derived from an EMBL/GenBank/DDBJ whole genome shotgun (WGS) entry which is preliminary data.</text>
</comment>
<evidence type="ECO:0000256" key="11">
    <source>
        <dbReference type="RuleBase" id="RU003947"/>
    </source>
</evidence>
<dbReference type="PANTHER" id="PTHR11596:SF5">
    <property type="entry name" value="ALKALINE PHOSPHATASE"/>
    <property type="match status" value="1"/>
</dbReference>
<keyword evidence="12" id="KW-0472">Membrane</keyword>
<feature type="binding site" evidence="9">
    <location>
        <position position="75"/>
    </location>
    <ligand>
        <name>Zn(2+)</name>
        <dbReference type="ChEBI" id="CHEBI:29105"/>
        <label>2</label>
    </ligand>
</feature>
<evidence type="ECO:0000256" key="1">
    <source>
        <dbReference type="ARBA" id="ARBA00005984"/>
    </source>
</evidence>
<dbReference type="AlphaFoldDB" id="A0AAD7V3E6"/>
<keyword evidence="7 9" id="KW-0460">Magnesium</keyword>
<dbReference type="InterPro" id="IPR001952">
    <property type="entry name" value="Alkaline_phosphatase"/>
</dbReference>
<dbReference type="Proteomes" id="UP001234581">
    <property type="component" value="Unassembled WGS sequence"/>
</dbReference>
<reference evidence="13 14" key="1">
    <citation type="submission" date="2023-03" db="EMBL/GenBank/DDBJ databases">
        <title>Genome sequence of Lichtheimia ornata CBS 291.66.</title>
        <authorList>
            <person name="Mohabir J.T."/>
            <person name="Shea T.P."/>
            <person name="Kurbessoian T."/>
            <person name="Berby B."/>
            <person name="Fontaine J."/>
            <person name="Livny J."/>
            <person name="Gnirke A."/>
            <person name="Stajich J.E."/>
            <person name="Cuomo C.A."/>
        </authorList>
    </citation>
    <scope>NUCLEOTIDE SEQUENCE [LARGE SCALE GENOMIC DNA]</scope>
    <source>
        <strain evidence="13">CBS 291.66</strain>
    </source>
</reference>
<comment type="similarity">
    <text evidence="1 10">Belongs to the alkaline phosphatase family.</text>
</comment>
<sequence length="520" mass="57715">MVNTANQPSYNTIPLLNNDIEPIAASTRRRSKLSRVLTATVLFAVGSVLIVAIVAQVTRSKPAARQRNVILMISDGFGPASETYARQYHMWREKLPPTSMLPLDHIHVGQSRTQSSSSLITDSAAGATAFSCGLKTYNGAIGVDPQRRPCGTVLESAKIQHGMLTGLVATSRITHATPAAFSAHVAWRNEENEIAEQQIGYNPLGRTVDLMFGGGICEFLPNTTENSCREDSRDLFTEAKEQFGWTVKLSRDEFDAFNPNDVSLPLMALFAPSHMNYELDRDPTTQPSLKDMTEKALITLNSASQKNGKGFFLMVEGSRIDMASHSNDPATHFYDIWEYQQTINAVLKFVEDHPDTVLISTSDHETGGLTIGRQVTDEYPEYKWEPEVISRVRNSSEVLARAWDAAEQDQVDYLVDEIIGNGLGISDPSDKEIDRLVTWKKTSKDVLALEYMLGDMVSRRAEIGWTTHGHTAVDVNLYAFGKGTKRLRGSHENTDINEFIVDYLDLDLGQATGELNRRLP</sequence>
<keyword evidence="12" id="KW-0812">Transmembrane</keyword>
<dbReference type="CDD" id="cd16012">
    <property type="entry name" value="ALP"/>
    <property type="match status" value="1"/>
</dbReference>
<dbReference type="PRINTS" id="PR00113">
    <property type="entry name" value="ALKPHPHTASE"/>
</dbReference>
<dbReference type="GeneID" id="83213538"/>
<evidence type="ECO:0000256" key="12">
    <source>
        <dbReference type="SAM" id="Phobius"/>
    </source>
</evidence>
<evidence type="ECO:0000313" key="13">
    <source>
        <dbReference type="EMBL" id="KAJ8658120.1"/>
    </source>
</evidence>
<evidence type="ECO:0000256" key="8">
    <source>
        <dbReference type="PIRSR" id="PIRSR601952-1"/>
    </source>
</evidence>
<dbReference type="SMART" id="SM00098">
    <property type="entry name" value="alkPPc"/>
    <property type="match status" value="1"/>
</dbReference>
<evidence type="ECO:0000256" key="2">
    <source>
        <dbReference type="ARBA" id="ARBA00012647"/>
    </source>
</evidence>
<keyword evidence="4 9" id="KW-0479">Metal-binding</keyword>
<dbReference type="InterPro" id="IPR018299">
    <property type="entry name" value="Alkaline_phosphatase_AS"/>
</dbReference>
<feature type="transmembrane region" description="Helical" evidence="12">
    <location>
        <begin position="36"/>
        <end position="57"/>
    </location>
</feature>
<dbReference type="Pfam" id="PF00245">
    <property type="entry name" value="Alk_phosphatase"/>
    <property type="match status" value="1"/>
</dbReference>
<feature type="binding site" evidence="9">
    <location>
        <position position="316"/>
    </location>
    <ligand>
        <name>Mg(2+)</name>
        <dbReference type="ChEBI" id="CHEBI:18420"/>
    </ligand>
</feature>
<feature type="binding site" evidence="9">
    <location>
        <position position="175"/>
    </location>
    <ligand>
        <name>Mg(2+)</name>
        <dbReference type="ChEBI" id="CHEBI:18420"/>
    </ligand>
</feature>
<comment type="catalytic activity">
    <reaction evidence="11">
        <text>a phosphate monoester + H2O = an alcohol + phosphate</text>
        <dbReference type="Rhea" id="RHEA:15017"/>
        <dbReference type="ChEBI" id="CHEBI:15377"/>
        <dbReference type="ChEBI" id="CHEBI:30879"/>
        <dbReference type="ChEBI" id="CHEBI:43474"/>
        <dbReference type="ChEBI" id="CHEBI:67140"/>
        <dbReference type="EC" id="3.1.3.1"/>
    </reaction>
</comment>
<evidence type="ECO:0000256" key="3">
    <source>
        <dbReference type="ARBA" id="ARBA00022553"/>
    </source>
</evidence>
<keyword evidence="12" id="KW-1133">Transmembrane helix</keyword>
<dbReference type="RefSeq" id="XP_058343033.1">
    <property type="nucleotide sequence ID" value="XM_058486159.1"/>
</dbReference>
<keyword evidence="6 9" id="KW-0862">Zinc</keyword>
<dbReference type="PROSITE" id="PS00123">
    <property type="entry name" value="ALKALINE_PHOSPHATASE"/>
    <property type="match status" value="1"/>
</dbReference>
<feature type="binding site" evidence="9">
    <location>
        <position position="470"/>
    </location>
    <ligand>
        <name>Zn(2+)</name>
        <dbReference type="ChEBI" id="CHEBI:29105"/>
        <label>2</label>
    </ligand>
</feature>
<dbReference type="GO" id="GO:0046872">
    <property type="term" value="F:metal ion binding"/>
    <property type="evidence" value="ECO:0007669"/>
    <property type="project" value="UniProtKB-KW"/>
</dbReference>
<name>A0AAD7V3E6_9FUNG</name>
<evidence type="ECO:0000256" key="6">
    <source>
        <dbReference type="ARBA" id="ARBA00022833"/>
    </source>
</evidence>
<dbReference type="EMBL" id="JARTCD010000026">
    <property type="protein sequence ID" value="KAJ8658120.1"/>
    <property type="molecule type" value="Genomic_DNA"/>
</dbReference>
<keyword evidence="5 11" id="KW-0378">Hydrolase</keyword>
<keyword evidence="14" id="KW-1185">Reference proteome</keyword>
<gene>
    <name evidence="13" type="ORF">O0I10_006127</name>
</gene>
<proteinExistence type="inferred from homology"/>
<dbReference type="EC" id="3.1.3.1" evidence="2 11"/>
<evidence type="ECO:0000256" key="4">
    <source>
        <dbReference type="ARBA" id="ARBA00022723"/>
    </source>
</evidence>
<comment type="cofactor">
    <cofactor evidence="9">
        <name>Zn(2+)</name>
        <dbReference type="ChEBI" id="CHEBI:29105"/>
    </cofactor>
    <text evidence="9">Binds 2 Zn(2+) ions.</text>
</comment>
<dbReference type="GO" id="GO:0000329">
    <property type="term" value="C:fungal-type vacuole membrane"/>
    <property type="evidence" value="ECO:0007669"/>
    <property type="project" value="TreeGrafter"/>
</dbReference>
<organism evidence="13 14">
    <name type="scientific">Lichtheimia ornata</name>
    <dbReference type="NCBI Taxonomy" id="688661"/>
    <lineage>
        <taxon>Eukaryota</taxon>
        <taxon>Fungi</taxon>
        <taxon>Fungi incertae sedis</taxon>
        <taxon>Mucoromycota</taxon>
        <taxon>Mucoromycotina</taxon>
        <taxon>Mucoromycetes</taxon>
        <taxon>Mucorales</taxon>
        <taxon>Lichtheimiaceae</taxon>
        <taxon>Lichtheimia</taxon>
    </lineage>
</organism>
<dbReference type="PANTHER" id="PTHR11596">
    <property type="entry name" value="ALKALINE PHOSPHATASE"/>
    <property type="match status" value="1"/>
</dbReference>
<evidence type="ECO:0000313" key="14">
    <source>
        <dbReference type="Proteomes" id="UP001234581"/>
    </source>
</evidence>
<dbReference type="Gene3D" id="1.10.60.40">
    <property type="match status" value="1"/>
</dbReference>